<evidence type="ECO:0000313" key="5">
    <source>
        <dbReference type="Proteomes" id="UP000294558"/>
    </source>
</evidence>
<keyword evidence="1 3" id="KW-0547">Nucleotide-binding</keyword>
<dbReference type="Gene3D" id="3.30.70.990">
    <property type="entry name" value="YajQ-like, domain 2"/>
    <property type="match status" value="1"/>
</dbReference>
<reference evidence="4 5" key="1">
    <citation type="submission" date="2019-03" db="EMBL/GenBank/DDBJ databases">
        <title>Sequencing the genomes of 1000 actinobacteria strains.</title>
        <authorList>
            <person name="Klenk H.-P."/>
        </authorList>
    </citation>
    <scope>NUCLEOTIDE SEQUENCE [LARGE SCALE GENOMIC DNA]</scope>
    <source>
        <strain evidence="4 5">DSM 18936</strain>
    </source>
</reference>
<dbReference type="InterPro" id="IPR036183">
    <property type="entry name" value="YajQ-like_sf"/>
</dbReference>
<dbReference type="HAMAP" id="MF_00632">
    <property type="entry name" value="UPF0234"/>
    <property type="match status" value="1"/>
</dbReference>
<sequence length="162" mass="18318">MPSFDVVSEVDRQEVRNAVDQAQREIANRFDFKNTNSTIELNELVITMHTASEDRLDALRTVVEEKLVKRGVSLRGLEYDDVQEATQNTVRQVATIKVGISSDKAKEINKIIKAEAPKGTQSQTQGDTVRVTSKKRDALQQTIQILKEKDLGISLQFQNFRD</sequence>
<dbReference type="InterPro" id="IPR035571">
    <property type="entry name" value="UPF0234-like_C"/>
</dbReference>
<dbReference type="InterPro" id="IPR035570">
    <property type="entry name" value="UPF0234_N"/>
</dbReference>
<dbReference type="OrthoDB" id="9801447at2"/>
<evidence type="ECO:0000256" key="1">
    <source>
        <dbReference type="ARBA" id="ARBA00022741"/>
    </source>
</evidence>
<organism evidence="4 5">
    <name type="scientific">Ilumatobacter fluminis</name>
    <dbReference type="NCBI Taxonomy" id="467091"/>
    <lineage>
        <taxon>Bacteria</taxon>
        <taxon>Bacillati</taxon>
        <taxon>Actinomycetota</taxon>
        <taxon>Acidimicrobiia</taxon>
        <taxon>Acidimicrobiales</taxon>
        <taxon>Ilumatobacteraceae</taxon>
        <taxon>Ilumatobacter</taxon>
    </lineage>
</organism>
<keyword evidence="5" id="KW-1185">Reference proteome</keyword>
<dbReference type="PANTHER" id="PTHR30476">
    <property type="entry name" value="UPF0234 PROTEIN YAJQ"/>
    <property type="match status" value="1"/>
</dbReference>
<comment type="function">
    <text evidence="3">Nucleotide-binding protein.</text>
</comment>
<dbReference type="GO" id="GO:0000166">
    <property type="term" value="F:nucleotide binding"/>
    <property type="evidence" value="ECO:0007669"/>
    <property type="project" value="UniProtKB-UniRule"/>
</dbReference>
<dbReference type="EMBL" id="SOAU01000001">
    <property type="protein sequence ID" value="TDT15296.1"/>
    <property type="molecule type" value="Genomic_DNA"/>
</dbReference>
<dbReference type="InterPro" id="IPR007551">
    <property type="entry name" value="YajQ/Smlt4090-like"/>
</dbReference>
<comment type="caution">
    <text evidence="4">The sequence shown here is derived from an EMBL/GenBank/DDBJ whole genome shotgun (WGS) entry which is preliminary data.</text>
</comment>
<comment type="similarity">
    <text evidence="2 3">Belongs to the YajQ family.</text>
</comment>
<evidence type="ECO:0000313" key="4">
    <source>
        <dbReference type="EMBL" id="TDT15296.1"/>
    </source>
</evidence>
<dbReference type="AlphaFoldDB" id="A0A4R7HYI6"/>
<dbReference type="Proteomes" id="UP000294558">
    <property type="component" value="Unassembled WGS sequence"/>
</dbReference>
<dbReference type="RefSeq" id="WP_133867759.1">
    <property type="nucleotide sequence ID" value="NZ_JAVJPS010000041.1"/>
</dbReference>
<dbReference type="SUPFAM" id="SSF89963">
    <property type="entry name" value="YajQ-like"/>
    <property type="match status" value="2"/>
</dbReference>
<protein>
    <recommendedName>
        <fullName evidence="3">Nucleotide-binding protein BDK89_0862</fullName>
    </recommendedName>
</protein>
<dbReference type="GO" id="GO:0005829">
    <property type="term" value="C:cytosol"/>
    <property type="evidence" value="ECO:0007669"/>
    <property type="project" value="TreeGrafter"/>
</dbReference>
<accession>A0A4R7HYI6</accession>
<dbReference type="PANTHER" id="PTHR30476:SF0">
    <property type="entry name" value="UPF0234 PROTEIN YAJQ"/>
    <property type="match status" value="1"/>
</dbReference>
<dbReference type="CDD" id="cd11740">
    <property type="entry name" value="YajQ_like"/>
    <property type="match status" value="1"/>
</dbReference>
<dbReference type="NCBIfam" id="NF003819">
    <property type="entry name" value="PRK05412.1"/>
    <property type="match status" value="1"/>
</dbReference>
<dbReference type="Pfam" id="PF04461">
    <property type="entry name" value="YajQ"/>
    <property type="match status" value="1"/>
</dbReference>
<evidence type="ECO:0000256" key="2">
    <source>
        <dbReference type="ARBA" id="ARBA00093450"/>
    </source>
</evidence>
<gene>
    <name evidence="4" type="ORF">BDK89_0862</name>
</gene>
<evidence type="ECO:0000256" key="3">
    <source>
        <dbReference type="HAMAP-Rule" id="MF_00632"/>
    </source>
</evidence>
<proteinExistence type="inferred from homology"/>
<name>A0A4R7HYI6_9ACTN</name>
<dbReference type="Gene3D" id="3.30.70.860">
    <property type="match status" value="1"/>
</dbReference>